<dbReference type="Gene3D" id="3.30.710.10">
    <property type="entry name" value="Potassium Channel Kv1.1, Chain A"/>
    <property type="match status" value="1"/>
</dbReference>
<dbReference type="InterPro" id="IPR003971">
    <property type="entry name" value="K_chnl_volt-dep_Kv5/Kv9"/>
</dbReference>
<dbReference type="Gene3D" id="3.40.50.1820">
    <property type="entry name" value="alpha/beta hydrolase"/>
    <property type="match status" value="2"/>
</dbReference>
<proteinExistence type="inferred from homology"/>
<dbReference type="STRING" id="6186.A0A183JX70"/>
<dbReference type="Proteomes" id="UP000279833">
    <property type="component" value="Unassembled WGS sequence"/>
</dbReference>
<evidence type="ECO:0000259" key="4">
    <source>
        <dbReference type="SMART" id="SM00225"/>
    </source>
</evidence>
<keyword evidence="3" id="KW-0732">Signal</keyword>
<evidence type="ECO:0000256" key="2">
    <source>
        <dbReference type="SAM" id="Phobius"/>
    </source>
</evidence>
<keyword evidence="2" id="KW-0812">Transmembrane</keyword>
<feature type="signal peptide" evidence="3">
    <location>
        <begin position="1"/>
        <end position="20"/>
    </location>
</feature>
<dbReference type="SMART" id="SM00225">
    <property type="entry name" value="BTB"/>
    <property type="match status" value="1"/>
</dbReference>
<reference evidence="7" key="1">
    <citation type="submission" date="2016-06" db="UniProtKB">
        <authorList>
            <consortium name="WormBaseParasite"/>
        </authorList>
    </citation>
    <scope>IDENTIFICATION</scope>
</reference>
<feature type="transmembrane region" description="Helical" evidence="2">
    <location>
        <begin position="1376"/>
        <end position="1396"/>
    </location>
</feature>
<keyword evidence="2" id="KW-1133">Transmembrane helix</keyword>
<keyword evidence="6" id="KW-1185">Reference proteome</keyword>
<sequence length="1397" mass="163529">MNDTLKLFIITLIWSQLTLSQLNYCLKPIGCYHDECCFNIIPKTGPICDPIPGCVANFQPDCCKNSRSIHTDYGIMYGYAISLDNEYGYQENGKRIPYAKPPTQKNNLRFHRPIPPIHSNEKYDATYFRSSCSQPNFNTFNEWSKYSYEWYKHFTLGQRNQEGFNDHEDCLYLNIYNLYETDIGLNYNNNNKQYPIIVFFHGIDHLIGSANYYPGHVLAQLGLVVITVNYRLGPFGYLAINKSYLQKNIHMNDISDHDVDVDVDVDVDDDNDEEILMGNYGLWDQIRALEFIHEHADKFQGDRNQITVIGYGSAAADVALHLLSEKSGRRNPPLFHRVILMSGSDQMEGGFVQNINESEAYAKQLAYQVSIIKLHENECLTVKSVPVGCDVSSRRSMINCLRSRTSTEISNAAAKTRIHRPNWLTKPWAPTLDYDFIMNTPKYLWNNGLYAHIPVSVYFSVDLSLIKPLISEEKTEISKQSICSSFPFHGTFEIVETEVSHYELNLLIGGLVVDDGVFHALASIYRLDVPLTWNLINSTQDSAFDSHELLNPNTEFSGMSIDLMRSGFMEMVKNDFALDPVGITNSLLFQYTYWPDKENAFSRWEMYRSAWTDRFIGSGLIQTLQYHSNPKFAKKKLESITNQSLPINHTQMYIFGYKSKNDLWSKIIGVYPGSELQYIFGLPLLQLYKTMEEINEQWPIDLSIKPPRYQYTNLDIQISSYMLSFILNFAKTSNATPQSIRNLTWDTYRIENRTYLWLNLIDNITLSESHRPNLELKGIGADFDLRQNYRLNTYLYWTYFYYKQLQWLPRYPLPTPIPIDLEDYRLAAFSLAGLLFILCIIIMLLLIDPKIWLASKKEEKTIMKDDSQDLNTTYIETDNHVYKTLSTIKRRNKKYRFDPFWKKSIHDSQSSLPYYYSHTRSSYSSNEPIQMKSESNPRVSINHELLMKSNKMRSTSVILSPITKHNEIKTINEPLVVVKYEKQSPIHNLENIHPIVDNQLDKHHDYYHHHCHDRDHYHHHHHHHHDPQQSIHSWSNKMKHNWRSEPSSLFLNLKRKDTFENVHHSMNCQLNEQIYNHSFNHSNIPYLPILYNSLDKIHHRTFNSINKLYHTHNQYTTNDETLDHHKDQNSNLHLSNIHYQSLHNNNNNIPKSYYNQSLSTHNNNNNNIDLSNCKQSITEPLIKSIINDPLSSIPLNSQLSTMKLFSNNNNNNQSKRALINVGGIKHEILWHIVDRYPNTRLGKLHHVTNLQELLNLCDDYDPINKEYYFDRNPIIFSMILNFYRSKKLHYNDMICVMDFKDELIYWGVNESFIKACCSHRYHQQKDLIEDEVKKEENCLKQTTTIDEFGSGCYANLKRQGWNLLEKPHTSKAARVGFIYFLMLLLIIVICQHRYFYI</sequence>
<dbReference type="Pfam" id="PF02214">
    <property type="entry name" value="BTB_2"/>
    <property type="match status" value="1"/>
</dbReference>
<evidence type="ECO:0000313" key="5">
    <source>
        <dbReference type="EMBL" id="VDP25761.1"/>
    </source>
</evidence>
<dbReference type="PRINTS" id="PR00169">
    <property type="entry name" value="KCHANNEL"/>
</dbReference>
<name>A0A183JX70_9TREM</name>
<dbReference type="EMBL" id="UZAK01032306">
    <property type="protein sequence ID" value="VDP25761.1"/>
    <property type="molecule type" value="Genomic_DNA"/>
</dbReference>
<feature type="chain" id="PRO_5043140682" evidence="3">
    <location>
        <begin position="21"/>
        <end position="1397"/>
    </location>
</feature>
<accession>A0A183JX70</accession>
<gene>
    <name evidence="5" type="ORF">SCUD_LOCUS7315</name>
</gene>
<dbReference type="InterPro" id="IPR011333">
    <property type="entry name" value="SKP1/BTB/POZ_sf"/>
</dbReference>
<dbReference type="InterPro" id="IPR051093">
    <property type="entry name" value="Neuroligin/BSAL"/>
</dbReference>
<dbReference type="WBParaSite" id="SCUD_0000731501-mRNA-1">
    <property type="protein sequence ID" value="SCUD_0000731501-mRNA-1"/>
    <property type="gene ID" value="SCUD_0000731501"/>
</dbReference>
<comment type="similarity">
    <text evidence="1">Belongs to the type-B carboxylesterase/lipase family.</text>
</comment>
<dbReference type="PANTHER" id="PTHR43903">
    <property type="entry name" value="NEUROLIGIN"/>
    <property type="match status" value="1"/>
</dbReference>
<feature type="transmembrane region" description="Helical" evidence="2">
    <location>
        <begin position="826"/>
        <end position="847"/>
    </location>
</feature>
<evidence type="ECO:0000256" key="1">
    <source>
        <dbReference type="ARBA" id="ARBA00005964"/>
    </source>
</evidence>
<dbReference type="Pfam" id="PF00135">
    <property type="entry name" value="COesterase"/>
    <property type="match status" value="3"/>
</dbReference>
<dbReference type="SUPFAM" id="SSF54695">
    <property type="entry name" value="POZ domain"/>
    <property type="match status" value="1"/>
</dbReference>
<dbReference type="SUPFAM" id="SSF53474">
    <property type="entry name" value="alpha/beta-Hydrolases"/>
    <property type="match status" value="1"/>
</dbReference>
<dbReference type="InterPro" id="IPR003131">
    <property type="entry name" value="T1-type_BTB"/>
</dbReference>
<evidence type="ECO:0000256" key="3">
    <source>
        <dbReference type="SAM" id="SignalP"/>
    </source>
</evidence>
<dbReference type="GO" id="GO:0051260">
    <property type="term" value="P:protein homooligomerization"/>
    <property type="evidence" value="ECO:0007669"/>
    <property type="project" value="InterPro"/>
</dbReference>
<evidence type="ECO:0000313" key="7">
    <source>
        <dbReference type="WBParaSite" id="SCUD_0000731501-mRNA-1"/>
    </source>
</evidence>
<organism evidence="7">
    <name type="scientific">Schistosoma curassoni</name>
    <dbReference type="NCBI Taxonomy" id="6186"/>
    <lineage>
        <taxon>Eukaryota</taxon>
        <taxon>Metazoa</taxon>
        <taxon>Spiralia</taxon>
        <taxon>Lophotrochozoa</taxon>
        <taxon>Platyhelminthes</taxon>
        <taxon>Trematoda</taxon>
        <taxon>Digenea</taxon>
        <taxon>Strigeidida</taxon>
        <taxon>Schistosomatoidea</taxon>
        <taxon>Schistosomatidae</taxon>
        <taxon>Schistosoma</taxon>
    </lineage>
</organism>
<reference evidence="5 6" key="2">
    <citation type="submission" date="2018-11" db="EMBL/GenBank/DDBJ databases">
        <authorList>
            <consortium name="Pathogen Informatics"/>
        </authorList>
    </citation>
    <scope>NUCLEOTIDE SEQUENCE [LARGE SCALE GENOMIC DNA]</scope>
    <source>
        <strain evidence="5">Dakar</strain>
        <strain evidence="6">Dakar, Senegal</strain>
    </source>
</reference>
<dbReference type="GO" id="GO:0008076">
    <property type="term" value="C:voltage-gated potassium channel complex"/>
    <property type="evidence" value="ECO:0007669"/>
    <property type="project" value="InterPro"/>
</dbReference>
<keyword evidence="2" id="KW-0472">Membrane</keyword>
<protein>
    <submittedName>
        <fullName evidence="7">BTB domain-containing protein</fullName>
    </submittedName>
</protein>
<dbReference type="InterPro" id="IPR029058">
    <property type="entry name" value="AB_hydrolase_fold"/>
</dbReference>
<dbReference type="InterPro" id="IPR000210">
    <property type="entry name" value="BTB/POZ_dom"/>
</dbReference>
<dbReference type="GO" id="GO:0005249">
    <property type="term" value="F:voltage-gated potassium channel activity"/>
    <property type="evidence" value="ECO:0007669"/>
    <property type="project" value="InterPro"/>
</dbReference>
<dbReference type="PRINTS" id="PR01494">
    <property type="entry name" value="KV9CHANNEL"/>
</dbReference>
<dbReference type="InterPro" id="IPR002018">
    <property type="entry name" value="CarbesteraseB"/>
</dbReference>
<evidence type="ECO:0000313" key="6">
    <source>
        <dbReference type="Proteomes" id="UP000279833"/>
    </source>
</evidence>
<feature type="domain" description="BTB" evidence="4">
    <location>
        <begin position="1215"/>
        <end position="1324"/>
    </location>
</feature>